<keyword evidence="2" id="KW-0813">Transport</keyword>
<accession>A0A9D9DE48</accession>
<evidence type="ECO:0000313" key="7">
    <source>
        <dbReference type="Proteomes" id="UP000823631"/>
    </source>
</evidence>
<comment type="similarity">
    <text evidence="1">Belongs to the ABC transporter superfamily.</text>
</comment>
<keyword evidence="3" id="KW-0547">Nucleotide-binding</keyword>
<dbReference type="PROSITE" id="PS50893">
    <property type="entry name" value="ABC_TRANSPORTER_2"/>
    <property type="match status" value="1"/>
</dbReference>
<dbReference type="PANTHER" id="PTHR43776:SF7">
    <property type="entry name" value="D,D-DIPEPTIDE TRANSPORT ATP-BINDING PROTEIN DDPF-RELATED"/>
    <property type="match status" value="1"/>
</dbReference>
<dbReference type="Gene3D" id="3.40.50.300">
    <property type="entry name" value="P-loop containing nucleotide triphosphate hydrolases"/>
    <property type="match status" value="1"/>
</dbReference>
<dbReference type="Proteomes" id="UP000823631">
    <property type="component" value="Unassembled WGS sequence"/>
</dbReference>
<dbReference type="GO" id="GO:0015833">
    <property type="term" value="P:peptide transport"/>
    <property type="evidence" value="ECO:0007669"/>
    <property type="project" value="InterPro"/>
</dbReference>
<dbReference type="GO" id="GO:0016887">
    <property type="term" value="F:ATP hydrolysis activity"/>
    <property type="evidence" value="ECO:0007669"/>
    <property type="project" value="InterPro"/>
</dbReference>
<gene>
    <name evidence="6" type="ORF">IAB19_10380</name>
</gene>
<evidence type="ECO:0000313" key="6">
    <source>
        <dbReference type="EMBL" id="MBO8416775.1"/>
    </source>
</evidence>
<sequence>MSALMRTQHLCVDYTLGHEVIHALTDLSLSVERGEILGLVGESGSGKSTLARCLALLQKPSSGKIFYEDLELTEKREFKAHQQDLRRRVQYIFQGGAVNLRLSLFEIIAEPLKAMHLCPRSELKDSVLRLMDLTALDRTLIAVKGESLSGGQLQRAAIARALAVKPELLIADEPTAALDVLTQAQIINLLRRLNAEQGLTIILITHDLHLVRYLADRAAVMLAGHVVELAPAPVIFKYARHPYTRSLISAMPTADPKLARSLQLLDFDKESLPKQGVLQELHPGHFIYTAAGCAEPKNWAAGRTQR</sequence>
<evidence type="ECO:0000256" key="1">
    <source>
        <dbReference type="ARBA" id="ARBA00005417"/>
    </source>
</evidence>
<dbReference type="InterPro" id="IPR017871">
    <property type="entry name" value="ABC_transporter-like_CS"/>
</dbReference>
<dbReference type="EMBL" id="JADINH010000207">
    <property type="protein sequence ID" value="MBO8416775.1"/>
    <property type="molecule type" value="Genomic_DNA"/>
</dbReference>
<evidence type="ECO:0000256" key="4">
    <source>
        <dbReference type="ARBA" id="ARBA00022840"/>
    </source>
</evidence>
<dbReference type="InterPro" id="IPR003439">
    <property type="entry name" value="ABC_transporter-like_ATP-bd"/>
</dbReference>
<protein>
    <submittedName>
        <fullName evidence="6">ABC transporter ATP-binding protein</fullName>
    </submittedName>
</protein>
<dbReference type="InterPro" id="IPR003593">
    <property type="entry name" value="AAA+_ATPase"/>
</dbReference>
<dbReference type="GO" id="GO:0055085">
    <property type="term" value="P:transmembrane transport"/>
    <property type="evidence" value="ECO:0007669"/>
    <property type="project" value="UniProtKB-ARBA"/>
</dbReference>
<evidence type="ECO:0000256" key="2">
    <source>
        <dbReference type="ARBA" id="ARBA00022448"/>
    </source>
</evidence>
<dbReference type="SMART" id="SM00382">
    <property type="entry name" value="AAA"/>
    <property type="match status" value="1"/>
</dbReference>
<evidence type="ECO:0000259" key="5">
    <source>
        <dbReference type="PROSITE" id="PS50893"/>
    </source>
</evidence>
<proteinExistence type="inferred from homology"/>
<reference evidence="6" key="1">
    <citation type="submission" date="2020-10" db="EMBL/GenBank/DDBJ databases">
        <authorList>
            <person name="Gilroy R."/>
        </authorList>
    </citation>
    <scope>NUCLEOTIDE SEQUENCE</scope>
    <source>
        <strain evidence="6">17213</strain>
    </source>
</reference>
<dbReference type="AlphaFoldDB" id="A0A9D9DE48"/>
<dbReference type="PROSITE" id="PS00211">
    <property type="entry name" value="ABC_TRANSPORTER_1"/>
    <property type="match status" value="1"/>
</dbReference>
<dbReference type="SUPFAM" id="SSF52540">
    <property type="entry name" value="P-loop containing nucleoside triphosphate hydrolases"/>
    <property type="match status" value="1"/>
</dbReference>
<name>A0A9D9DE48_9GAMM</name>
<evidence type="ECO:0000256" key="3">
    <source>
        <dbReference type="ARBA" id="ARBA00022741"/>
    </source>
</evidence>
<dbReference type="InterPro" id="IPR013563">
    <property type="entry name" value="Oligopep_ABC_C"/>
</dbReference>
<dbReference type="Pfam" id="PF08352">
    <property type="entry name" value="oligo_HPY"/>
    <property type="match status" value="1"/>
</dbReference>
<dbReference type="InterPro" id="IPR050319">
    <property type="entry name" value="ABC_transp_ATP-bind"/>
</dbReference>
<feature type="domain" description="ABC transporter" evidence="5">
    <location>
        <begin position="5"/>
        <end position="248"/>
    </location>
</feature>
<reference evidence="6" key="2">
    <citation type="journal article" date="2021" name="PeerJ">
        <title>Extensive microbial diversity within the chicken gut microbiome revealed by metagenomics and culture.</title>
        <authorList>
            <person name="Gilroy R."/>
            <person name="Ravi A."/>
            <person name="Getino M."/>
            <person name="Pursley I."/>
            <person name="Horton D.L."/>
            <person name="Alikhan N.F."/>
            <person name="Baker D."/>
            <person name="Gharbi K."/>
            <person name="Hall N."/>
            <person name="Watson M."/>
            <person name="Adriaenssens E.M."/>
            <person name="Foster-Nyarko E."/>
            <person name="Jarju S."/>
            <person name="Secka A."/>
            <person name="Antonio M."/>
            <person name="Oren A."/>
            <person name="Chaudhuri R.R."/>
            <person name="La Ragione R."/>
            <person name="Hildebrand F."/>
            <person name="Pallen M.J."/>
        </authorList>
    </citation>
    <scope>NUCLEOTIDE SEQUENCE</scope>
    <source>
        <strain evidence="6">17213</strain>
    </source>
</reference>
<keyword evidence="4 6" id="KW-0067">ATP-binding</keyword>
<dbReference type="PANTHER" id="PTHR43776">
    <property type="entry name" value="TRANSPORT ATP-BINDING PROTEIN"/>
    <property type="match status" value="1"/>
</dbReference>
<dbReference type="CDD" id="cd03257">
    <property type="entry name" value="ABC_NikE_OppD_transporters"/>
    <property type="match status" value="1"/>
</dbReference>
<comment type="caution">
    <text evidence="6">The sequence shown here is derived from an EMBL/GenBank/DDBJ whole genome shotgun (WGS) entry which is preliminary data.</text>
</comment>
<dbReference type="InterPro" id="IPR027417">
    <property type="entry name" value="P-loop_NTPase"/>
</dbReference>
<dbReference type="GO" id="GO:0005524">
    <property type="term" value="F:ATP binding"/>
    <property type="evidence" value="ECO:0007669"/>
    <property type="project" value="UniProtKB-KW"/>
</dbReference>
<dbReference type="Pfam" id="PF00005">
    <property type="entry name" value="ABC_tran"/>
    <property type="match status" value="1"/>
</dbReference>
<organism evidence="6 7">
    <name type="scientific">Candidatus Avisuccinivibrio stercorigallinarum</name>
    <dbReference type="NCBI Taxonomy" id="2840704"/>
    <lineage>
        <taxon>Bacteria</taxon>
        <taxon>Pseudomonadati</taxon>
        <taxon>Pseudomonadota</taxon>
        <taxon>Gammaproteobacteria</taxon>
        <taxon>Aeromonadales</taxon>
        <taxon>Succinivibrionaceae</taxon>
        <taxon>Succinivibrionaceae incertae sedis</taxon>
        <taxon>Candidatus Avisuccinivibrio</taxon>
    </lineage>
</organism>